<evidence type="ECO:0000256" key="12">
    <source>
        <dbReference type="RuleBase" id="RU363032"/>
    </source>
</evidence>
<accession>A0A934VGT1</accession>
<dbReference type="Proteomes" id="UP000658278">
    <property type="component" value="Unassembled WGS sequence"/>
</dbReference>
<evidence type="ECO:0000256" key="2">
    <source>
        <dbReference type="ARBA" id="ARBA00022448"/>
    </source>
</evidence>
<dbReference type="PANTHER" id="PTHR43386">
    <property type="entry name" value="OLIGOPEPTIDE TRANSPORT SYSTEM PERMEASE PROTEIN APPC"/>
    <property type="match status" value="1"/>
</dbReference>
<evidence type="ECO:0000256" key="3">
    <source>
        <dbReference type="ARBA" id="ARBA00022475"/>
    </source>
</evidence>
<evidence type="ECO:0000256" key="6">
    <source>
        <dbReference type="ARBA" id="ARBA00022856"/>
    </source>
</evidence>
<dbReference type="GO" id="GO:0015833">
    <property type="term" value="P:peptide transport"/>
    <property type="evidence" value="ECO:0007669"/>
    <property type="project" value="UniProtKB-KW"/>
</dbReference>
<dbReference type="CDD" id="cd06261">
    <property type="entry name" value="TM_PBP2"/>
    <property type="match status" value="1"/>
</dbReference>
<protein>
    <recommendedName>
        <fullName evidence="11">Oligopeptide transport system permease protein OppC</fullName>
    </recommendedName>
</protein>
<keyword evidence="7" id="KW-0653">Protein transport</keyword>
<evidence type="ECO:0000256" key="11">
    <source>
        <dbReference type="ARBA" id="ARBA00072251"/>
    </source>
</evidence>
<keyword evidence="8 12" id="KW-1133">Transmembrane helix</keyword>
<feature type="transmembrane region" description="Helical" evidence="12">
    <location>
        <begin position="246"/>
        <end position="271"/>
    </location>
</feature>
<reference evidence="14" key="1">
    <citation type="submission" date="2021-01" db="EMBL/GenBank/DDBJ databases">
        <title>Modified the classification status of verrucomicrobia.</title>
        <authorList>
            <person name="Feng X."/>
        </authorList>
    </citation>
    <scope>NUCLEOTIDE SEQUENCE</scope>
    <source>
        <strain evidence="14">KCTC 22201</strain>
    </source>
</reference>
<dbReference type="PROSITE" id="PS50928">
    <property type="entry name" value="ABC_TM1"/>
    <property type="match status" value="1"/>
</dbReference>
<dbReference type="Pfam" id="PF00528">
    <property type="entry name" value="BPD_transp_1"/>
    <property type="match status" value="1"/>
</dbReference>
<dbReference type="Gene3D" id="1.10.3720.10">
    <property type="entry name" value="MetI-like"/>
    <property type="match status" value="1"/>
</dbReference>
<dbReference type="EMBL" id="JAENII010000013">
    <property type="protein sequence ID" value="MBK1828376.1"/>
    <property type="molecule type" value="Genomic_DNA"/>
</dbReference>
<name>A0A934VGT1_9BACT</name>
<keyword evidence="9 12" id="KW-0472">Membrane</keyword>
<organism evidence="14 15">
    <name type="scientific">Haloferula rosea</name>
    <dbReference type="NCBI Taxonomy" id="490093"/>
    <lineage>
        <taxon>Bacteria</taxon>
        <taxon>Pseudomonadati</taxon>
        <taxon>Verrucomicrobiota</taxon>
        <taxon>Verrucomicrobiia</taxon>
        <taxon>Verrucomicrobiales</taxon>
        <taxon>Verrucomicrobiaceae</taxon>
        <taxon>Haloferula</taxon>
    </lineage>
</organism>
<evidence type="ECO:0000313" key="15">
    <source>
        <dbReference type="Proteomes" id="UP000658278"/>
    </source>
</evidence>
<evidence type="ECO:0000256" key="8">
    <source>
        <dbReference type="ARBA" id="ARBA00022989"/>
    </source>
</evidence>
<feature type="transmembrane region" description="Helical" evidence="12">
    <location>
        <begin position="28"/>
        <end position="49"/>
    </location>
</feature>
<dbReference type="GO" id="GO:0005886">
    <property type="term" value="C:plasma membrane"/>
    <property type="evidence" value="ECO:0007669"/>
    <property type="project" value="UniProtKB-SubCell"/>
</dbReference>
<feature type="transmembrane region" description="Helical" evidence="12">
    <location>
        <begin position="291"/>
        <end position="314"/>
    </location>
</feature>
<dbReference type="RefSeq" id="WP_200281702.1">
    <property type="nucleotide sequence ID" value="NZ_JAENII010000013.1"/>
</dbReference>
<dbReference type="GO" id="GO:0015031">
    <property type="term" value="P:protein transport"/>
    <property type="evidence" value="ECO:0007669"/>
    <property type="project" value="UniProtKB-KW"/>
</dbReference>
<evidence type="ECO:0000256" key="10">
    <source>
        <dbReference type="ARBA" id="ARBA00024202"/>
    </source>
</evidence>
<keyword evidence="5 12" id="KW-0812">Transmembrane</keyword>
<dbReference type="GO" id="GO:0055085">
    <property type="term" value="P:transmembrane transport"/>
    <property type="evidence" value="ECO:0007669"/>
    <property type="project" value="InterPro"/>
</dbReference>
<feature type="transmembrane region" description="Helical" evidence="12">
    <location>
        <begin position="93"/>
        <end position="119"/>
    </location>
</feature>
<evidence type="ECO:0000259" key="13">
    <source>
        <dbReference type="PROSITE" id="PS50928"/>
    </source>
</evidence>
<comment type="caution">
    <text evidence="14">The sequence shown here is derived from an EMBL/GenBank/DDBJ whole genome shotgun (WGS) entry which is preliminary data.</text>
</comment>
<proteinExistence type="inferred from homology"/>
<keyword evidence="2 12" id="KW-0813">Transport</keyword>
<evidence type="ECO:0000313" key="14">
    <source>
        <dbReference type="EMBL" id="MBK1828376.1"/>
    </source>
</evidence>
<dbReference type="SUPFAM" id="SSF161098">
    <property type="entry name" value="MetI-like"/>
    <property type="match status" value="1"/>
</dbReference>
<dbReference type="Pfam" id="PF12911">
    <property type="entry name" value="OppC_N"/>
    <property type="match status" value="1"/>
</dbReference>
<feature type="transmembrane region" description="Helical" evidence="12">
    <location>
        <begin position="188"/>
        <end position="207"/>
    </location>
</feature>
<evidence type="ECO:0000256" key="7">
    <source>
        <dbReference type="ARBA" id="ARBA00022927"/>
    </source>
</evidence>
<feature type="transmembrane region" description="Helical" evidence="12">
    <location>
        <begin position="126"/>
        <end position="147"/>
    </location>
</feature>
<sequence>MSQTSTISVEKGASLWADAAHRLRRNHAATAAVFVLAIIFLSCLVLPSIDGLIQDPNAQALPKKNQSPSGEHWFGTDHLGRDIFSRVLYGGRISIAVGLITTFVSVTIGICWGAIAGYLRGFVDDLMMRIVDILYAMPFLIVVILLGKSIEPMTTDLTNNTVDLFAGADSSVAEQNATRTWVEPITTLVPLFIAIGALSWLTVSRIVRSQVQNIARQDFIEAARSLGLSHFTILFKHILPNSLGPIIVYTTLTIPGIMLFEATLSFLGLGVRPPNSSWGILIEEGANRMTANPWLLFFPSLFFAATLFALNFLGDGLRDALDPKSSKD</sequence>
<evidence type="ECO:0000256" key="4">
    <source>
        <dbReference type="ARBA" id="ARBA00022519"/>
    </source>
</evidence>
<keyword evidence="3" id="KW-1003">Cell membrane</keyword>
<evidence type="ECO:0000256" key="1">
    <source>
        <dbReference type="ARBA" id="ARBA00004429"/>
    </source>
</evidence>
<dbReference type="InterPro" id="IPR000515">
    <property type="entry name" value="MetI-like"/>
</dbReference>
<dbReference type="InterPro" id="IPR035906">
    <property type="entry name" value="MetI-like_sf"/>
</dbReference>
<evidence type="ECO:0000256" key="5">
    <source>
        <dbReference type="ARBA" id="ARBA00022692"/>
    </source>
</evidence>
<dbReference type="AlphaFoldDB" id="A0A934VGT1"/>
<gene>
    <name evidence="14" type="ORF">JIN81_15185</name>
</gene>
<dbReference type="InterPro" id="IPR025966">
    <property type="entry name" value="OppC_N"/>
</dbReference>
<dbReference type="PANTHER" id="PTHR43386:SF2">
    <property type="entry name" value="OLIGOPEPTIDE TRANSPORT SYSTEM PERMEASE PROTEIN OPPC"/>
    <property type="match status" value="1"/>
</dbReference>
<feature type="domain" description="ABC transmembrane type-1" evidence="13">
    <location>
        <begin position="91"/>
        <end position="314"/>
    </location>
</feature>
<keyword evidence="4" id="KW-0997">Cell inner membrane</keyword>
<comment type="similarity">
    <text evidence="10">Belongs to the binding-protein-dependent transport system permease family. OppBC subfamily.</text>
</comment>
<evidence type="ECO:0000256" key="9">
    <source>
        <dbReference type="ARBA" id="ARBA00023136"/>
    </source>
</evidence>
<keyword evidence="6" id="KW-0571">Peptide transport</keyword>
<dbReference type="InterPro" id="IPR050366">
    <property type="entry name" value="BP-dependent_transpt_permease"/>
</dbReference>
<keyword evidence="15" id="KW-1185">Reference proteome</keyword>
<comment type="subcellular location">
    <subcellularLocation>
        <location evidence="1">Cell inner membrane</location>
        <topology evidence="1">Multi-pass membrane protein</topology>
    </subcellularLocation>
    <subcellularLocation>
        <location evidence="12">Cell membrane</location>
        <topology evidence="12">Multi-pass membrane protein</topology>
    </subcellularLocation>
</comment>